<organism evidence="2">
    <name type="scientific">Cupriavidus oxalaticus</name>
    <dbReference type="NCBI Taxonomy" id="96344"/>
    <lineage>
        <taxon>Bacteria</taxon>
        <taxon>Pseudomonadati</taxon>
        <taxon>Pseudomonadota</taxon>
        <taxon>Betaproteobacteria</taxon>
        <taxon>Burkholderiales</taxon>
        <taxon>Burkholderiaceae</taxon>
        <taxon>Cupriavidus</taxon>
    </lineage>
</organism>
<dbReference type="GeneID" id="303487944"/>
<evidence type="ECO:0000313" key="2">
    <source>
        <dbReference type="EMBL" id="SPC19705.1"/>
    </source>
</evidence>
<sequence>MSEWPGDPARSFSGAGRGANGLLDLVGQGRIPAPGNSQAGITEGSDALARLMLEAEAVLRDPDYVSGYDALHGAGTDAHAPLAGYDPNPLQTLARETASTDRLMDMLDVAGHIDACIGAADAADDCKLLALAREPDVLRLFAGDIGCAQGRAATAGLTRREHHLVSMDSAYCPEREQVPDHEQDA</sequence>
<dbReference type="Proteomes" id="UP000623307">
    <property type="component" value="Chromosome 1"/>
</dbReference>
<dbReference type="EMBL" id="OGUS01000137">
    <property type="protein sequence ID" value="SPC19705.1"/>
    <property type="molecule type" value="Genomic_DNA"/>
</dbReference>
<dbReference type="RefSeq" id="WP_116386887.1">
    <property type="nucleotide sequence ID" value="NZ_CP069809.1"/>
</dbReference>
<dbReference type="EMBL" id="CP069811">
    <property type="protein sequence ID" value="QRQ91447.1"/>
    <property type="molecule type" value="Genomic_DNA"/>
</dbReference>
<protein>
    <submittedName>
        <fullName evidence="1">TagK domain-containing protein</fullName>
    </submittedName>
</protein>
<reference evidence="2" key="1">
    <citation type="submission" date="2018-01" db="EMBL/GenBank/DDBJ databases">
        <authorList>
            <person name="Clerissi C."/>
        </authorList>
    </citation>
    <scope>NUCLEOTIDE SEQUENCE</scope>
    <source>
        <strain evidence="2">Cupriavidus oxalaticus LMG 2235</strain>
    </source>
</reference>
<gene>
    <name evidence="2" type="ORF">CO2235_MP20116</name>
    <name evidence="1" type="ORF">JTE92_00370</name>
</gene>
<evidence type="ECO:0000313" key="3">
    <source>
        <dbReference type="Proteomes" id="UP000623307"/>
    </source>
</evidence>
<name>A0A375GFW4_9BURK</name>
<dbReference type="OrthoDB" id="8967059at2"/>
<dbReference type="NCBIfam" id="NF033419">
    <property type="entry name" value="T6SS_TagK_dom"/>
    <property type="match status" value="1"/>
</dbReference>
<keyword evidence="3" id="KW-1185">Reference proteome</keyword>
<accession>A0A375GFW4</accession>
<evidence type="ECO:0000313" key="1">
    <source>
        <dbReference type="EMBL" id="QRQ91447.1"/>
    </source>
</evidence>
<proteinExistence type="predicted"/>
<reference evidence="1 3" key="2">
    <citation type="submission" date="2021-02" db="EMBL/GenBank/DDBJ databases">
        <title>Complete Genome Sequence of Cupriavidus oxalaticus Strain Ox1, a Soil Oxalate-Degrading Species.</title>
        <authorList>
            <person name="Palmieri F."/>
            <person name="Udriet P."/>
            <person name="Deuasquier M."/>
            <person name="Beaudoing E."/>
            <person name="Johnson S.L."/>
            <person name="Davenport K.W."/>
            <person name="Chain P.S."/>
            <person name="Bindschedler S."/>
            <person name="Junier P."/>
        </authorList>
    </citation>
    <scope>NUCLEOTIDE SEQUENCE [LARGE SCALE GENOMIC DNA]</scope>
    <source>
        <strain evidence="1 3">Ox1</strain>
    </source>
</reference>
<dbReference type="Proteomes" id="UP000256862">
    <property type="component" value="Plasmid CO2235_mp"/>
</dbReference>
<dbReference type="InterPro" id="IPR047914">
    <property type="entry name" value="TagK-like_C"/>
</dbReference>
<dbReference type="AlphaFoldDB" id="A0A375GFW4"/>